<dbReference type="Gene3D" id="1.25.40.10">
    <property type="entry name" value="Tetratricopeptide repeat domain"/>
    <property type="match status" value="1"/>
</dbReference>
<comment type="caution">
    <text evidence="1">The sequence shown here is derived from an EMBL/GenBank/DDBJ whole genome shotgun (WGS) entry which is preliminary data.</text>
</comment>
<dbReference type="EMBL" id="LAZR01040919">
    <property type="protein sequence ID" value="KKL13288.1"/>
    <property type="molecule type" value="Genomic_DNA"/>
</dbReference>
<dbReference type="InterPro" id="IPR011990">
    <property type="entry name" value="TPR-like_helical_dom_sf"/>
</dbReference>
<protein>
    <submittedName>
        <fullName evidence="1">Uncharacterized protein</fullName>
    </submittedName>
</protein>
<dbReference type="SUPFAM" id="SSF48452">
    <property type="entry name" value="TPR-like"/>
    <property type="match status" value="1"/>
</dbReference>
<reference evidence="1" key="1">
    <citation type="journal article" date="2015" name="Nature">
        <title>Complex archaea that bridge the gap between prokaryotes and eukaryotes.</title>
        <authorList>
            <person name="Spang A."/>
            <person name="Saw J.H."/>
            <person name="Jorgensen S.L."/>
            <person name="Zaremba-Niedzwiedzka K."/>
            <person name="Martijn J."/>
            <person name="Lind A.E."/>
            <person name="van Eijk R."/>
            <person name="Schleper C."/>
            <person name="Guy L."/>
            <person name="Ettema T.J."/>
        </authorList>
    </citation>
    <scope>NUCLEOTIDE SEQUENCE</scope>
</reference>
<dbReference type="AlphaFoldDB" id="A0A0F9DMY4"/>
<accession>A0A0F9DMY4</accession>
<name>A0A0F9DMY4_9ZZZZ</name>
<gene>
    <name evidence="1" type="ORF">LCGC14_2527250</name>
</gene>
<sequence>MFINISKIILLGLFLLISSTIYAHEDLSLRIKEKTKEISKDSKNSKLYFDRGFLYQQHEEFCKALCDYLKSEDLGNTEQLLNYRKAEVCFSLTDYSTALQYVNQYLAVNSPDVKPQKLKAQILMKLTRHSEALDIYGLVIENTLDIRPEDIVEYSTIFLSIDSTDYAGSINAIDMGLDMLGNNIISLRLKKTDYLKKSNQPEKVIEEYDALIVENHRKEFWYYKKANYLFEINRLPESDIALQQAKASIRNLKPKIQNTPAVKDLIVQIEKIEKNINHEN</sequence>
<proteinExistence type="predicted"/>
<evidence type="ECO:0000313" key="1">
    <source>
        <dbReference type="EMBL" id="KKL13288.1"/>
    </source>
</evidence>
<organism evidence="1">
    <name type="scientific">marine sediment metagenome</name>
    <dbReference type="NCBI Taxonomy" id="412755"/>
    <lineage>
        <taxon>unclassified sequences</taxon>
        <taxon>metagenomes</taxon>
        <taxon>ecological metagenomes</taxon>
    </lineage>
</organism>